<dbReference type="Proteomes" id="UP000559027">
    <property type="component" value="Unassembled WGS sequence"/>
</dbReference>
<evidence type="ECO:0000313" key="2">
    <source>
        <dbReference type="EMBL" id="KAF5347285.1"/>
    </source>
</evidence>
<evidence type="ECO:0000256" key="1">
    <source>
        <dbReference type="SAM" id="MobiDB-lite"/>
    </source>
</evidence>
<feature type="region of interest" description="Disordered" evidence="1">
    <location>
        <begin position="1"/>
        <end position="25"/>
    </location>
</feature>
<dbReference type="AlphaFoldDB" id="A0A8H5CSV6"/>
<organism evidence="2 3">
    <name type="scientific">Leucocoprinus leucothites</name>
    <dbReference type="NCBI Taxonomy" id="201217"/>
    <lineage>
        <taxon>Eukaryota</taxon>
        <taxon>Fungi</taxon>
        <taxon>Dikarya</taxon>
        <taxon>Basidiomycota</taxon>
        <taxon>Agaricomycotina</taxon>
        <taxon>Agaricomycetes</taxon>
        <taxon>Agaricomycetidae</taxon>
        <taxon>Agaricales</taxon>
        <taxon>Agaricineae</taxon>
        <taxon>Agaricaceae</taxon>
        <taxon>Leucocoprinus</taxon>
    </lineage>
</organism>
<feature type="compositionally biased region" description="Polar residues" evidence="1">
    <location>
        <begin position="8"/>
        <end position="21"/>
    </location>
</feature>
<reference evidence="2 3" key="1">
    <citation type="journal article" date="2020" name="ISME J.">
        <title>Uncovering the hidden diversity of litter-decomposition mechanisms in mushroom-forming fungi.</title>
        <authorList>
            <person name="Floudas D."/>
            <person name="Bentzer J."/>
            <person name="Ahren D."/>
            <person name="Johansson T."/>
            <person name="Persson P."/>
            <person name="Tunlid A."/>
        </authorList>
    </citation>
    <scope>NUCLEOTIDE SEQUENCE [LARGE SCALE GENOMIC DNA]</scope>
    <source>
        <strain evidence="2 3">CBS 146.42</strain>
    </source>
</reference>
<accession>A0A8H5CSV6</accession>
<evidence type="ECO:0000313" key="3">
    <source>
        <dbReference type="Proteomes" id="UP000559027"/>
    </source>
</evidence>
<protein>
    <submittedName>
        <fullName evidence="2">Uncharacterized protein</fullName>
    </submittedName>
</protein>
<gene>
    <name evidence="2" type="ORF">D9756_009998</name>
</gene>
<feature type="region of interest" description="Disordered" evidence="1">
    <location>
        <begin position="425"/>
        <end position="452"/>
    </location>
</feature>
<dbReference type="EMBL" id="JAACJO010000026">
    <property type="protein sequence ID" value="KAF5347285.1"/>
    <property type="molecule type" value="Genomic_DNA"/>
</dbReference>
<proteinExistence type="predicted"/>
<keyword evidence="3" id="KW-1185">Reference proteome</keyword>
<name>A0A8H5CSV6_9AGAR</name>
<sequence>MPVKASAKTRTAQTSNASNTAECEPQLPYTQGNKEFIASLVANWFWDILKELGRYLVKKEEEKETQYSDAMKDLVNSSTFFELIIGYMQKEANRRWDHLSTELANPSNPSLGLDAIDNDQVDPLATWGGDMSRLPSPFEAPEFWQFIKQFKRPEQNQRQLSVSTSGFATPPSGSNMMPCLSNAGVNESLKFLGNPMPGGRNTSRHVSGVQGSMEQMSHSSSGFPNSVNEEDVLYSLDSQGPEPEAWASPAQLPCYRTTSDRHLVCPPIKKVQSEGEHVNQLEFGLEVSSLNFGHASSVPAISIQGCEGEMIDGSIFGLFSTPNSRKPSLTGASISRSSVELQRHNFTLDYGPQHANSSILLDNYNVPAGLACHRWTSSGKTATSTDIIDTPEPTRQIRQKSISHHAHGRVSNQVQQDPRVPAMAHNRGVSLSPLVESFAGESGPRKRRRSGT</sequence>
<comment type="caution">
    <text evidence="2">The sequence shown here is derived from an EMBL/GenBank/DDBJ whole genome shotgun (WGS) entry which is preliminary data.</text>
</comment>